<feature type="transmembrane region" description="Helical" evidence="8">
    <location>
        <begin position="144"/>
        <end position="164"/>
    </location>
</feature>
<protein>
    <submittedName>
        <fullName evidence="9">Insulin-induced family</fullName>
    </submittedName>
</protein>
<dbReference type="STRING" id="554055.A0A2P6V6F7"/>
<evidence type="ECO:0000256" key="2">
    <source>
        <dbReference type="ARBA" id="ARBA00007475"/>
    </source>
</evidence>
<evidence type="ECO:0000256" key="1">
    <source>
        <dbReference type="ARBA" id="ARBA00004477"/>
    </source>
</evidence>
<feature type="coiled-coil region" evidence="7">
    <location>
        <begin position="106"/>
        <end position="140"/>
    </location>
</feature>
<dbReference type="OrthoDB" id="205546at2759"/>
<evidence type="ECO:0000313" key="9">
    <source>
        <dbReference type="EMBL" id="PSC69677.1"/>
    </source>
</evidence>
<keyword evidence="5 8" id="KW-1133">Transmembrane helix</keyword>
<gene>
    <name evidence="9" type="ORF">C2E20_6896</name>
</gene>
<evidence type="ECO:0000256" key="6">
    <source>
        <dbReference type="ARBA" id="ARBA00023136"/>
    </source>
</evidence>
<comment type="caution">
    <text evidence="9">The sequence shown here is derived from an EMBL/GenBank/DDBJ whole genome shotgun (WGS) entry which is preliminary data.</text>
</comment>
<evidence type="ECO:0000256" key="8">
    <source>
        <dbReference type="SAM" id="Phobius"/>
    </source>
</evidence>
<dbReference type="Proteomes" id="UP000239649">
    <property type="component" value="Unassembled WGS sequence"/>
</dbReference>
<sequence>MAKGSIVATLASFGVFTTGLLSWFTSPYVLRLSHDPATDTMEATTLTLLARPRTEKFNVAEVAEAVSVHPLSSFAARGRIYYVDAEHFPNKALLARLLPQQAAASAMNAANAAQQQQQQQQQAAQQAQAQQQQRQQRQQQLETCWWVPLMFGLAGVILGVSHPILDAWAAQRGGAAPRGGADPSWSWVLAGIACFVLQYAASGALEGPLDRPGVLDALLATTAAAQWAVFDATPQGAFMAALTAVAGPAMEMSLINGLHLYSYQHNAWVLGTPSWICWVYACGGPAVGNLGRRVSAELQRQRMAGGGGDAAAAAAAGQRQRQQ</sequence>
<dbReference type="EMBL" id="LHPF02000025">
    <property type="protein sequence ID" value="PSC69677.1"/>
    <property type="molecule type" value="Genomic_DNA"/>
</dbReference>
<accession>A0A2P6V6F7</accession>
<dbReference type="GO" id="GO:0005789">
    <property type="term" value="C:endoplasmic reticulum membrane"/>
    <property type="evidence" value="ECO:0007669"/>
    <property type="project" value="UniProtKB-SubCell"/>
</dbReference>
<feature type="transmembrane region" description="Helical" evidence="8">
    <location>
        <begin position="6"/>
        <end position="24"/>
    </location>
</feature>
<reference evidence="9 10" key="1">
    <citation type="journal article" date="2018" name="Plant J.">
        <title>Genome sequences of Chlorella sorokiniana UTEX 1602 and Micractinium conductrix SAG 241.80: implications to maltose excretion by a green alga.</title>
        <authorList>
            <person name="Arriola M.B."/>
            <person name="Velmurugan N."/>
            <person name="Zhang Y."/>
            <person name="Plunkett M.H."/>
            <person name="Hondzo H."/>
            <person name="Barney B.M."/>
        </authorList>
    </citation>
    <scope>NUCLEOTIDE SEQUENCE [LARGE SCALE GENOMIC DNA]</scope>
    <source>
        <strain evidence="9 10">SAG 241.80</strain>
    </source>
</reference>
<dbReference type="Pfam" id="PF06979">
    <property type="entry name" value="TMEM70"/>
    <property type="match status" value="1"/>
</dbReference>
<keyword evidence="6 8" id="KW-0472">Membrane</keyword>
<dbReference type="AlphaFoldDB" id="A0A2P6V6F7"/>
<evidence type="ECO:0000256" key="5">
    <source>
        <dbReference type="ARBA" id="ARBA00022989"/>
    </source>
</evidence>
<keyword evidence="4" id="KW-0256">Endoplasmic reticulum</keyword>
<feature type="transmembrane region" description="Helical" evidence="8">
    <location>
        <begin position="184"/>
        <end position="201"/>
    </location>
</feature>
<evidence type="ECO:0000256" key="4">
    <source>
        <dbReference type="ARBA" id="ARBA00022824"/>
    </source>
</evidence>
<evidence type="ECO:0000256" key="7">
    <source>
        <dbReference type="SAM" id="Coils"/>
    </source>
</evidence>
<proteinExistence type="inferred from homology"/>
<dbReference type="InterPro" id="IPR045325">
    <property type="entry name" value="TMEM70/TMEM186/TMEM223"/>
</dbReference>
<comment type="similarity">
    <text evidence="2">Belongs to the INSIG family.</text>
</comment>
<organism evidence="9 10">
    <name type="scientific">Micractinium conductrix</name>
    <dbReference type="NCBI Taxonomy" id="554055"/>
    <lineage>
        <taxon>Eukaryota</taxon>
        <taxon>Viridiplantae</taxon>
        <taxon>Chlorophyta</taxon>
        <taxon>core chlorophytes</taxon>
        <taxon>Trebouxiophyceae</taxon>
        <taxon>Chlorellales</taxon>
        <taxon>Chlorellaceae</taxon>
        <taxon>Chlorella clade</taxon>
        <taxon>Micractinium</taxon>
    </lineage>
</organism>
<dbReference type="InterPro" id="IPR025929">
    <property type="entry name" value="INSIG_fam"/>
</dbReference>
<keyword evidence="3 8" id="KW-0812">Transmembrane</keyword>
<dbReference type="PANTHER" id="PTHR36774">
    <property type="entry name" value="INSULIN-INDUCED PROTEIN"/>
    <property type="match status" value="1"/>
</dbReference>
<evidence type="ECO:0000313" key="10">
    <source>
        <dbReference type="Proteomes" id="UP000239649"/>
    </source>
</evidence>
<keyword evidence="10" id="KW-1185">Reference proteome</keyword>
<comment type="subcellular location">
    <subcellularLocation>
        <location evidence="1">Endoplasmic reticulum membrane</location>
        <topology evidence="1">Multi-pass membrane protein</topology>
    </subcellularLocation>
</comment>
<dbReference type="PANTHER" id="PTHR36774:SF1">
    <property type="entry name" value="INSULIN-INDUCED PROTEIN"/>
    <property type="match status" value="1"/>
</dbReference>
<name>A0A2P6V6F7_9CHLO</name>
<keyword evidence="7" id="KW-0175">Coiled coil</keyword>
<evidence type="ECO:0000256" key="3">
    <source>
        <dbReference type="ARBA" id="ARBA00022692"/>
    </source>
</evidence>
<dbReference type="Pfam" id="PF07281">
    <property type="entry name" value="INSIG"/>
    <property type="match status" value="1"/>
</dbReference>
<feature type="transmembrane region" description="Helical" evidence="8">
    <location>
        <begin position="236"/>
        <end position="255"/>
    </location>
</feature>